<reference evidence="2" key="1">
    <citation type="submission" date="2014-06" db="EMBL/GenBank/DDBJ databases">
        <title>Key roles for freshwater Actinobacteria revealed by deep metagenomic sequencing.</title>
        <authorList>
            <person name="Ghai R."/>
            <person name="Mizuno C.M."/>
            <person name="Picazo A."/>
            <person name="Camacho A."/>
            <person name="Rodriguez-Valera F."/>
        </authorList>
    </citation>
    <scope>NUCLEOTIDE SEQUENCE</scope>
</reference>
<proteinExistence type="predicted"/>
<keyword evidence="1" id="KW-0472">Membrane</keyword>
<keyword evidence="1" id="KW-1133">Transmembrane helix</keyword>
<dbReference type="NCBIfam" id="NF038065">
    <property type="entry name" value="Pr6Pr"/>
    <property type="match status" value="1"/>
</dbReference>
<dbReference type="EMBL" id="JNSL01000012">
    <property type="protein sequence ID" value="KGA21193.1"/>
    <property type="molecule type" value="Genomic_DNA"/>
</dbReference>
<name>A0A094SR37_9ZZZZ</name>
<feature type="transmembrane region" description="Helical" evidence="1">
    <location>
        <begin position="81"/>
        <end position="102"/>
    </location>
</feature>
<evidence type="ECO:0000256" key="1">
    <source>
        <dbReference type="SAM" id="Phobius"/>
    </source>
</evidence>
<dbReference type="AlphaFoldDB" id="A0A094SR37"/>
<protein>
    <recommendedName>
        <fullName evidence="3">FAR-17a/AIG1-like protein</fullName>
    </recommendedName>
</protein>
<dbReference type="InterPro" id="IPR049713">
    <property type="entry name" value="Pr6Pr-like"/>
</dbReference>
<feature type="transmembrane region" description="Helical" evidence="1">
    <location>
        <begin position="12"/>
        <end position="33"/>
    </location>
</feature>
<comment type="caution">
    <text evidence="2">The sequence shown here is derived from an EMBL/GenBank/DDBJ whole genome shotgun (WGS) entry which is preliminary data.</text>
</comment>
<organism evidence="2">
    <name type="scientific">freshwater metagenome</name>
    <dbReference type="NCBI Taxonomy" id="449393"/>
    <lineage>
        <taxon>unclassified sequences</taxon>
        <taxon>metagenomes</taxon>
        <taxon>ecological metagenomes</taxon>
    </lineage>
</organism>
<evidence type="ECO:0008006" key="3">
    <source>
        <dbReference type="Google" id="ProtNLM"/>
    </source>
</evidence>
<gene>
    <name evidence="2" type="ORF">GM51_3470</name>
</gene>
<keyword evidence="1" id="KW-0812">Transmembrane</keyword>
<evidence type="ECO:0000313" key="2">
    <source>
        <dbReference type="EMBL" id="KGA21193.1"/>
    </source>
</evidence>
<accession>A0A094SR37</accession>
<feature type="transmembrane region" description="Helical" evidence="1">
    <location>
        <begin position="190"/>
        <end position="216"/>
    </location>
</feature>
<feature type="transmembrane region" description="Helical" evidence="1">
    <location>
        <begin position="150"/>
        <end position="170"/>
    </location>
</feature>
<feature type="transmembrane region" description="Helical" evidence="1">
    <location>
        <begin position="122"/>
        <end position="138"/>
    </location>
</feature>
<feature type="transmembrane region" description="Helical" evidence="1">
    <location>
        <begin position="48"/>
        <end position="69"/>
    </location>
</feature>
<sequence length="223" mass="24827">MKLAPWALTTRRVVGVARIVLAIGIFAAVATQVGDRLANDLLRPGEYFAFFTIQTAMMFVVILIAAGIVSLRTERDSRLLTIMRMMAVPYAIVTALVYNLMLRGLPLAAVDAGYEWPVWPNELLHVVAPILLVLDWVFSVGRYPLRLRDLWWALIFPLAWVGFSIVRGLATGWWPYPFLDPSGSLGWLGVIGYIIGIAAAMALFAYLAVLAGRIWVRIQARRA</sequence>